<sequence>MNDSAAAIWLLLDSSNIGGIETHVVQLAAGLKAAGRPVTVVLFRQHAHNPLQALLQQNGIDCCAFDGKPHRLWHLLRSHAPGLLHTHGYKAGIVGRCIANLLRIPVVSSYHAGEVPNGRVRLYDALDRYTGFFAQARLSVSREIQQRLPWSSRVLDNFIDTDKLTLSQGQQIAFVGRLSSEKGPDRLLQLAEQMPATQFHCYGTGPLAATIQQQAPDNLILHGMQSDMAQIWPRIGLLLMPSRYEGLPMAALEAMGRGIPVLATRVGDLPRVIDHHQNGWLVEQPELAAMQQHVQQWLSLAPTQRADMQRSAAAKIEQQFSAKAVIPQLLAIYWQIAKPVAG</sequence>
<protein>
    <submittedName>
        <fullName evidence="2">Glycosyltransferase</fullName>
    </submittedName>
</protein>
<dbReference type="Pfam" id="PF13692">
    <property type="entry name" value="Glyco_trans_1_4"/>
    <property type="match status" value="1"/>
</dbReference>
<evidence type="ECO:0000313" key="2">
    <source>
        <dbReference type="EMBL" id="ASP39658.1"/>
    </source>
</evidence>
<dbReference type="KEGG" id="bsan:CHH28_13685"/>
<evidence type="ECO:0000313" key="3">
    <source>
        <dbReference type="Proteomes" id="UP000202440"/>
    </source>
</evidence>
<name>A0A222FKW9_9GAMM</name>
<dbReference type="Gene3D" id="3.40.50.2000">
    <property type="entry name" value="Glycogen Phosphorylase B"/>
    <property type="match status" value="2"/>
</dbReference>
<dbReference type="InterPro" id="IPR028098">
    <property type="entry name" value="Glyco_trans_4-like_N"/>
</dbReference>
<dbReference type="OrthoDB" id="9768937at2"/>
<dbReference type="Proteomes" id="UP000202440">
    <property type="component" value="Chromosome"/>
</dbReference>
<dbReference type="InterPro" id="IPR050194">
    <property type="entry name" value="Glycosyltransferase_grp1"/>
</dbReference>
<dbReference type="RefSeq" id="WP_094060833.1">
    <property type="nucleotide sequence ID" value="NZ_CP022530.1"/>
</dbReference>
<dbReference type="AlphaFoldDB" id="A0A222FKW9"/>
<evidence type="ECO:0000259" key="1">
    <source>
        <dbReference type="Pfam" id="PF13439"/>
    </source>
</evidence>
<reference evidence="2 3" key="1">
    <citation type="submission" date="2017-07" db="EMBL/GenBank/DDBJ databases">
        <title>Annotated genome sequence of Bacterioplanes sanyensis isolated from Red Sea.</title>
        <authorList>
            <person name="Rehman Z.U."/>
        </authorList>
    </citation>
    <scope>NUCLEOTIDE SEQUENCE [LARGE SCALE GENOMIC DNA]</scope>
    <source>
        <strain evidence="2 3">NV9</strain>
    </source>
</reference>
<proteinExistence type="predicted"/>
<dbReference type="Pfam" id="PF13439">
    <property type="entry name" value="Glyco_transf_4"/>
    <property type="match status" value="1"/>
</dbReference>
<dbReference type="GO" id="GO:0016757">
    <property type="term" value="F:glycosyltransferase activity"/>
    <property type="evidence" value="ECO:0007669"/>
    <property type="project" value="UniProtKB-ARBA"/>
</dbReference>
<dbReference type="SUPFAM" id="SSF53756">
    <property type="entry name" value="UDP-Glycosyltransferase/glycogen phosphorylase"/>
    <property type="match status" value="1"/>
</dbReference>
<dbReference type="PANTHER" id="PTHR45947:SF15">
    <property type="entry name" value="TEICHURONIC ACID BIOSYNTHESIS GLYCOSYLTRANSFERASE TUAC-RELATED"/>
    <property type="match status" value="1"/>
</dbReference>
<keyword evidence="3" id="KW-1185">Reference proteome</keyword>
<keyword evidence="2" id="KW-0808">Transferase</keyword>
<dbReference type="EMBL" id="CP022530">
    <property type="protein sequence ID" value="ASP39658.1"/>
    <property type="molecule type" value="Genomic_DNA"/>
</dbReference>
<organism evidence="2 3">
    <name type="scientific">Bacterioplanes sanyensis</name>
    <dbReference type="NCBI Taxonomy" id="1249553"/>
    <lineage>
        <taxon>Bacteria</taxon>
        <taxon>Pseudomonadati</taxon>
        <taxon>Pseudomonadota</taxon>
        <taxon>Gammaproteobacteria</taxon>
        <taxon>Oceanospirillales</taxon>
        <taxon>Oceanospirillaceae</taxon>
        <taxon>Bacterioplanes</taxon>
    </lineage>
</organism>
<dbReference type="PANTHER" id="PTHR45947">
    <property type="entry name" value="SULFOQUINOVOSYL TRANSFERASE SQD2"/>
    <property type="match status" value="1"/>
</dbReference>
<gene>
    <name evidence="2" type="ORF">CHH28_13685</name>
</gene>
<accession>A0A222FKW9</accession>
<dbReference type="CDD" id="cd03801">
    <property type="entry name" value="GT4_PimA-like"/>
    <property type="match status" value="1"/>
</dbReference>
<feature type="domain" description="Glycosyltransferase subfamily 4-like N-terminal" evidence="1">
    <location>
        <begin position="17"/>
        <end position="162"/>
    </location>
</feature>